<reference evidence="2" key="1">
    <citation type="journal article" date="2012" name="Nature">
        <title>A physical, genetic and functional sequence assembly of the barley genome.</title>
        <authorList>
            <consortium name="The International Barley Genome Sequencing Consortium"/>
            <person name="Mayer K.F."/>
            <person name="Waugh R."/>
            <person name="Brown J.W."/>
            <person name="Schulman A."/>
            <person name="Langridge P."/>
            <person name="Platzer M."/>
            <person name="Fincher G.B."/>
            <person name="Muehlbauer G.J."/>
            <person name="Sato K."/>
            <person name="Close T.J."/>
            <person name="Wise R.P."/>
            <person name="Stein N."/>
        </authorList>
    </citation>
    <scope>NUCLEOTIDE SEQUENCE [LARGE SCALE GENOMIC DNA]</scope>
    <source>
        <strain evidence="2">cv. Morex</strain>
    </source>
</reference>
<dbReference type="Proteomes" id="UP000011116">
    <property type="component" value="Chromosome 7H"/>
</dbReference>
<dbReference type="PANTHER" id="PTHR38926">
    <property type="entry name" value="F-BOX DOMAIN CONTAINING PROTEIN, EXPRESSED"/>
    <property type="match status" value="1"/>
</dbReference>
<dbReference type="AlphaFoldDB" id="A0A8I6YCW2"/>
<protein>
    <recommendedName>
        <fullName evidence="3">F-box protein</fullName>
    </recommendedName>
</protein>
<dbReference type="EnsemblPlants" id="HORVU.MOREX.r3.7HG0662550.1">
    <property type="protein sequence ID" value="HORVU.MOREX.r3.7HG0662550.1"/>
    <property type="gene ID" value="HORVU.MOREX.r3.7HG0662550"/>
</dbReference>
<evidence type="ECO:0008006" key="3">
    <source>
        <dbReference type="Google" id="ProtNLM"/>
    </source>
</evidence>
<dbReference type="Gramene" id="HORVU.MOREX.r3.7HG0662550.1">
    <property type="protein sequence ID" value="HORVU.MOREX.r3.7HG0662550.1"/>
    <property type="gene ID" value="HORVU.MOREX.r3.7HG0662550"/>
</dbReference>
<dbReference type="Gene3D" id="3.80.10.10">
    <property type="entry name" value="Ribonuclease Inhibitor"/>
    <property type="match status" value="1"/>
</dbReference>
<reference evidence="1" key="2">
    <citation type="submission" date="2020-10" db="EMBL/GenBank/DDBJ databases">
        <authorList>
            <person name="Scholz U."/>
            <person name="Mascher M."/>
            <person name="Fiebig A."/>
        </authorList>
    </citation>
    <scope>NUCLEOTIDE SEQUENCE [LARGE SCALE GENOMIC DNA]</scope>
    <source>
        <strain evidence="1">cv. Morex</strain>
    </source>
</reference>
<dbReference type="InterPro" id="IPR032675">
    <property type="entry name" value="LRR_dom_sf"/>
</dbReference>
<name>A0A8I6YCW2_HORVV</name>
<evidence type="ECO:0000313" key="1">
    <source>
        <dbReference type="EnsemblPlants" id="HORVU.MOREX.r3.7HG0662550.1"/>
    </source>
</evidence>
<dbReference type="SUPFAM" id="SSF52047">
    <property type="entry name" value="RNI-like"/>
    <property type="match status" value="1"/>
</dbReference>
<keyword evidence="2" id="KW-1185">Reference proteome</keyword>
<dbReference type="SMR" id="A0A8I6YCW2"/>
<reference evidence="1" key="3">
    <citation type="submission" date="2022-01" db="UniProtKB">
        <authorList>
            <consortium name="EnsemblPlants"/>
        </authorList>
    </citation>
    <scope>IDENTIFICATION</scope>
    <source>
        <strain evidence="1">subsp. vulgare</strain>
    </source>
</reference>
<proteinExistence type="predicted"/>
<organism evidence="1 2">
    <name type="scientific">Hordeum vulgare subsp. vulgare</name>
    <name type="common">Domesticated barley</name>
    <dbReference type="NCBI Taxonomy" id="112509"/>
    <lineage>
        <taxon>Eukaryota</taxon>
        <taxon>Viridiplantae</taxon>
        <taxon>Streptophyta</taxon>
        <taxon>Embryophyta</taxon>
        <taxon>Tracheophyta</taxon>
        <taxon>Spermatophyta</taxon>
        <taxon>Magnoliopsida</taxon>
        <taxon>Liliopsida</taxon>
        <taxon>Poales</taxon>
        <taxon>Poaceae</taxon>
        <taxon>BOP clade</taxon>
        <taxon>Pooideae</taxon>
        <taxon>Triticodae</taxon>
        <taxon>Triticeae</taxon>
        <taxon>Hordeinae</taxon>
        <taxon>Hordeum</taxon>
    </lineage>
</organism>
<sequence length="159" mass="18021">MACTAVRRSAGHCESFRGRVDDIFLLYLVDRAPLLRSLHVTCRYNMGRMEREIFMAMVVKKLPLLEQLVLSGGLIEQATLTAFADHCPRLQLLDAGGCYTWNPINTTLRARLKRMIKDVRLPGLAGRCGGSFRMWRPRTRGLRGRKYPLVGDWAFSPGP</sequence>
<evidence type="ECO:0000313" key="2">
    <source>
        <dbReference type="Proteomes" id="UP000011116"/>
    </source>
</evidence>
<dbReference type="PANTHER" id="PTHR38926:SF69">
    <property type="entry name" value="F-BOX DOMAIN-CONTAINING PROTEIN"/>
    <property type="match status" value="1"/>
</dbReference>
<accession>A0A8I6YCW2</accession>